<feature type="compositionally biased region" description="Polar residues" evidence="1">
    <location>
        <begin position="1"/>
        <end position="19"/>
    </location>
</feature>
<dbReference type="EMBL" id="CT573072">
    <property type="protein sequence ID" value="CAJ72569.1"/>
    <property type="molecule type" value="Genomic_DNA"/>
</dbReference>
<evidence type="ECO:0000256" key="1">
    <source>
        <dbReference type="SAM" id="MobiDB-lite"/>
    </source>
</evidence>
<proteinExistence type="predicted"/>
<name>Q1PZQ9_KUEST</name>
<gene>
    <name evidence="3" type="ORF">KsCSTR_06730</name>
    <name evidence="2" type="ORF">kustd1824</name>
</gene>
<protein>
    <submittedName>
        <fullName evidence="2">Uncharacterized protein</fullName>
    </submittedName>
</protein>
<reference evidence="3 4" key="3">
    <citation type="submission" date="2020-02" db="EMBL/GenBank/DDBJ databases">
        <title>Newly sequenced genome of strain CSTR1 showed variability in Candidatus Kuenenia stuttgartiensis genomes.</title>
        <authorList>
            <person name="Ding C."/>
            <person name="Adrian L."/>
        </authorList>
    </citation>
    <scope>NUCLEOTIDE SEQUENCE [LARGE SCALE GENOMIC DNA]</scope>
    <source>
        <strain evidence="3 4">CSTR1</strain>
    </source>
</reference>
<evidence type="ECO:0000313" key="2">
    <source>
        <dbReference type="EMBL" id="CAJ72569.1"/>
    </source>
</evidence>
<evidence type="ECO:0000313" key="3">
    <source>
        <dbReference type="EMBL" id="QII10052.1"/>
    </source>
</evidence>
<dbReference type="AlphaFoldDB" id="Q1PZQ9"/>
<dbReference type="Proteomes" id="UP000501926">
    <property type="component" value="Chromosome"/>
</dbReference>
<accession>Q1PZQ9</accession>
<feature type="region of interest" description="Disordered" evidence="1">
    <location>
        <begin position="1"/>
        <end position="25"/>
    </location>
</feature>
<sequence>MQSGENRGNTNCSMSTLPSSEKKGSYHFPPTYGNTIYIPISTQFNSLHAF</sequence>
<reference evidence="2" key="1">
    <citation type="journal article" date="2006" name="Nature">
        <title>Deciphering the evolution and metabolism of an anammox bacterium from a community genome.</title>
        <authorList>
            <person name="Strous M."/>
            <person name="Pelletier E."/>
            <person name="Mangenot S."/>
            <person name="Rattei T."/>
            <person name="Lehner A."/>
            <person name="Taylor M.W."/>
            <person name="Horn M."/>
            <person name="Daims H."/>
            <person name="Bartol-Mavel D."/>
            <person name="Wincker P."/>
            <person name="Barbe V."/>
            <person name="Fonknechten N."/>
            <person name="Vallenet D."/>
            <person name="Segurens B."/>
            <person name="Schenowitz-Truong C."/>
            <person name="Medigue C."/>
            <person name="Collingro A."/>
            <person name="Snel B."/>
            <person name="Dutilh B.E."/>
            <person name="OpDenCamp H.J.M."/>
            <person name="vanDerDrift C."/>
            <person name="Cirpus I."/>
            <person name="vanDePas-Schoonen K.T."/>
            <person name="Harhangi H.R."/>
            <person name="vanNiftrik L."/>
            <person name="Schmid M."/>
            <person name="Keltjens J."/>
            <person name="vanDeVossenberg J."/>
            <person name="Kartal B."/>
            <person name="Meier H."/>
            <person name="Frishman D."/>
            <person name="Huynen M.A."/>
            <person name="Mewes H."/>
            <person name="Weissenbach J."/>
            <person name="Jetten M.S.M."/>
            <person name="Wagner M."/>
            <person name="LePaslier D."/>
        </authorList>
    </citation>
    <scope>NUCLEOTIDE SEQUENCE</scope>
</reference>
<organism evidence="2">
    <name type="scientific">Kuenenia stuttgartiensis</name>
    <dbReference type="NCBI Taxonomy" id="174633"/>
    <lineage>
        <taxon>Bacteria</taxon>
        <taxon>Pseudomonadati</taxon>
        <taxon>Planctomycetota</taxon>
        <taxon>Candidatus Brocadiia</taxon>
        <taxon>Candidatus Brocadiales</taxon>
        <taxon>Candidatus Brocadiaceae</taxon>
        <taxon>Candidatus Kuenenia</taxon>
    </lineage>
</organism>
<reference evidence="2" key="2">
    <citation type="submission" date="2006-01" db="EMBL/GenBank/DDBJ databases">
        <authorList>
            <person name="Genoscope"/>
        </authorList>
    </citation>
    <scope>NUCLEOTIDE SEQUENCE</scope>
</reference>
<evidence type="ECO:0000313" key="4">
    <source>
        <dbReference type="Proteomes" id="UP000501926"/>
    </source>
</evidence>
<dbReference type="EMBL" id="CP049055">
    <property type="protein sequence ID" value="QII10052.1"/>
    <property type="molecule type" value="Genomic_DNA"/>
</dbReference>